<keyword evidence="1" id="KW-1133">Transmembrane helix</keyword>
<keyword evidence="3" id="KW-1185">Reference proteome</keyword>
<keyword evidence="1" id="KW-0472">Membrane</keyword>
<accession>A0A9J5YTJ9</accession>
<dbReference type="EMBL" id="JACXVP010000005">
    <property type="protein sequence ID" value="KAG5603873.1"/>
    <property type="molecule type" value="Genomic_DNA"/>
</dbReference>
<proteinExistence type="predicted"/>
<dbReference type="Proteomes" id="UP000824120">
    <property type="component" value="Chromosome 5"/>
</dbReference>
<feature type="transmembrane region" description="Helical" evidence="1">
    <location>
        <begin position="31"/>
        <end position="50"/>
    </location>
</feature>
<keyword evidence="1" id="KW-0812">Transmembrane</keyword>
<name>A0A9J5YTJ9_SOLCO</name>
<organism evidence="2 3">
    <name type="scientific">Solanum commersonii</name>
    <name type="common">Commerson's wild potato</name>
    <name type="synonym">Commerson's nightshade</name>
    <dbReference type="NCBI Taxonomy" id="4109"/>
    <lineage>
        <taxon>Eukaryota</taxon>
        <taxon>Viridiplantae</taxon>
        <taxon>Streptophyta</taxon>
        <taxon>Embryophyta</taxon>
        <taxon>Tracheophyta</taxon>
        <taxon>Spermatophyta</taxon>
        <taxon>Magnoliopsida</taxon>
        <taxon>eudicotyledons</taxon>
        <taxon>Gunneridae</taxon>
        <taxon>Pentapetalae</taxon>
        <taxon>asterids</taxon>
        <taxon>lamiids</taxon>
        <taxon>Solanales</taxon>
        <taxon>Solanaceae</taxon>
        <taxon>Solanoideae</taxon>
        <taxon>Solaneae</taxon>
        <taxon>Solanum</taxon>
    </lineage>
</organism>
<sequence length="78" mass="9037">MKQYHDLNFMLRLLCLMSPFQDISGRRHVTVGLKLLSLAKLIVCILSAVFKITDETRKKVFLDSIIKPLCFLFHSANR</sequence>
<comment type="caution">
    <text evidence="2">The sequence shown here is derived from an EMBL/GenBank/DDBJ whole genome shotgun (WGS) entry which is preliminary data.</text>
</comment>
<dbReference type="AlphaFoldDB" id="A0A9J5YTJ9"/>
<evidence type="ECO:0000313" key="3">
    <source>
        <dbReference type="Proteomes" id="UP000824120"/>
    </source>
</evidence>
<evidence type="ECO:0000313" key="2">
    <source>
        <dbReference type="EMBL" id="KAG5603873.1"/>
    </source>
</evidence>
<protein>
    <submittedName>
        <fullName evidence="2">Uncharacterized protein</fullName>
    </submittedName>
</protein>
<evidence type="ECO:0000256" key="1">
    <source>
        <dbReference type="SAM" id="Phobius"/>
    </source>
</evidence>
<gene>
    <name evidence="2" type="ORF">H5410_025365</name>
</gene>
<reference evidence="2 3" key="1">
    <citation type="submission" date="2020-09" db="EMBL/GenBank/DDBJ databases">
        <title>De no assembly of potato wild relative species, Solanum commersonii.</title>
        <authorList>
            <person name="Cho K."/>
        </authorList>
    </citation>
    <scope>NUCLEOTIDE SEQUENCE [LARGE SCALE GENOMIC DNA]</scope>
    <source>
        <strain evidence="2">LZ3.2</strain>
        <tissue evidence="2">Leaf</tissue>
    </source>
</reference>